<dbReference type="Pfam" id="PF00400">
    <property type="entry name" value="WD40"/>
    <property type="match status" value="1"/>
</dbReference>
<keyword evidence="16" id="KW-0131">Cell cycle</keyword>
<evidence type="ECO:0000256" key="13">
    <source>
        <dbReference type="ARBA" id="ARBA00023010"/>
    </source>
</evidence>
<keyword evidence="17" id="KW-0137">Centromere</keyword>
<proteinExistence type="predicted"/>
<keyword evidence="10" id="KW-0159">Chromosome partition</keyword>
<dbReference type="GO" id="GO:0051301">
    <property type="term" value="P:cell division"/>
    <property type="evidence" value="ECO:0007669"/>
    <property type="project" value="UniProtKB-KW"/>
</dbReference>
<evidence type="ECO:0000256" key="7">
    <source>
        <dbReference type="ARBA" id="ARBA00022737"/>
    </source>
</evidence>
<evidence type="ECO:0000256" key="6">
    <source>
        <dbReference type="ARBA" id="ARBA00022618"/>
    </source>
</evidence>
<evidence type="ECO:0000256" key="15">
    <source>
        <dbReference type="ARBA" id="ARBA00023242"/>
    </source>
</evidence>
<keyword evidence="15" id="KW-0539">Nucleus</keyword>
<comment type="function">
    <text evidence="18">Component of the Nup107-160 subcomplex of the nuclear pore complex (NPC). The Nup107-160 subcomplex is required for the assembly of a functional NPC. The Nup107-160 subcomplex is also required for normal kinetochore microtubule attachment, mitotic progression and chromosome segregation.</text>
</comment>
<dbReference type="SMART" id="SM00320">
    <property type="entry name" value="WD40"/>
    <property type="match status" value="3"/>
</dbReference>
<dbReference type="SUPFAM" id="SSF50978">
    <property type="entry name" value="WD40 repeat-like"/>
    <property type="match status" value="1"/>
</dbReference>
<evidence type="ECO:0000256" key="3">
    <source>
        <dbReference type="ARBA" id="ARBA00022448"/>
    </source>
</evidence>
<comment type="caution">
    <text evidence="23">The sequence shown here is derived from an EMBL/GenBank/DDBJ whole genome shotgun (WGS) entry which is preliminary data.</text>
</comment>
<dbReference type="FunFam" id="2.130.10.10:FF:000168">
    <property type="entry name" value="Nucleoporin Nup37"/>
    <property type="match status" value="1"/>
</dbReference>
<evidence type="ECO:0000256" key="4">
    <source>
        <dbReference type="ARBA" id="ARBA00022454"/>
    </source>
</evidence>
<dbReference type="Proteomes" id="UP000727407">
    <property type="component" value="Unassembled WGS sequence"/>
</dbReference>
<dbReference type="PANTHER" id="PTHR22806">
    <property type="entry name" value="NUCLEOPORIN NUP37 P37 -RELATED"/>
    <property type="match status" value="1"/>
</dbReference>
<keyword evidence="3" id="KW-0813">Transport</keyword>
<gene>
    <name evidence="23" type="primary">nup37</name>
    <name evidence="23" type="ORF">DAT39_019506</name>
</gene>
<evidence type="ECO:0000256" key="11">
    <source>
        <dbReference type="ARBA" id="ARBA00022838"/>
    </source>
</evidence>
<dbReference type="PROSITE" id="PS00678">
    <property type="entry name" value="WD_REPEATS_1"/>
    <property type="match status" value="1"/>
</dbReference>
<dbReference type="InterPro" id="IPR001680">
    <property type="entry name" value="WD40_rpt"/>
</dbReference>
<dbReference type="InterPro" id="IPR015943">
    <property type="entry name" value="WD40/YVTN_repeat-like_dom_sf"/>
</dbReference>
<evidence type="ECO:0000256" key="14">
    <source>
        <dbReference type="ARBA" id="ARBA00023132"/>
    </source>
</evidence>
<dbReference type="EMBL" id="QNUK01000650">
    <property type="protein sequence ID" value="KAF5890794.1"/>
    <property type="molecule type" value="Genomic_DNA"/>
</dbReference>
<comment type="subunit">
    <text evidence="19">Component of the Nup107-160 subcomplex of the nuclear pore complex (NPC). The Nup107-160 subcomplex includes NUP160, NUP133, NUP107, NUP98, NUP85, NUP43, NUP37, SEH1 and SEC13.</text>
</comment>
<sequence>MDYLLCVAGGVLSGTGGVLTEELTMQEEAGRSATYTLPCDDLVHVVEFSPYNCGAACSLLAYAENRHVVVGTCRFKEEDMDVDGIEFIVLRVFMHGVRADALAWSPESRLDKLPKMIRFCTASADRKLRLLTSDLQNLDEEKVMEGHTSYINHVVFEPTEGKQIASVSDDHTCRVWDLDGNETVSFRLWSPGVSVCWHPEEVFKLMVAEKKGTVRFYDLVTQQAILSLDSGQTPLMSADWCLANTIKVGAVVGSDWVIWDITRSSYPQDKRPVHLDKARLFRWSRANENLFATTGCPGKINSQLLVHHLSHPQ</sequence>
<organism evidence="23 24">
    <name type="scientific">Clarias magur</name>
    <name type="common">Asian catfish</name>
    <name type="synonym">Macropteronotus magur</name>
    <dbReference type="NCBI Taxonomy" id="1594786"/>
    <lineage>
        <taxon>Eukaryota</taxon>
        <taxon>Metazoa</taxon>
        <taxon>Chordata</taxon>
        <taxon>Craniata</taxon>
        <taxon>Vertebrata</taxon>
        <taxon>Euteleostomi</taxon>
        <taxon>Actinopterygii</taxon>
        <taxon>Neopterygii</taxon>
        <taxon>Teleostei</taxon>
        <taxon>Ostariophysi</taxon>
        <taxon>Siluriformes</taxon>
        <taxon>Clariidae</taxon>
        <taxon>Clarias</taxon>
    </lineage>
</organism>
<evidence type="ECO:0000313" key="24">
    <source>
        <dbReference type="Proteomes" id="UP000727407"/>
    </source>
</evidence>
<keyword evidence="4" id="KW-0158">Chromosome</keyword>
<dbReference type="PROSITE" id="PS50294">
    <property type="entry name" value="WD_REPEATS_REGION"/>
    <property type="match status" value="1"/>
</dbReference>
<evidence type="ECO:0000256" key="21">
    <source>
        <dbReference type="ARBA" id="ARBA00076652"/>
    </source>
</evidence>
<keyword evidence="5 22" id="KW-0853">WD repeat</keyword>
<comment type="subcellular location">
    <subcellularLocation>
        <location evidence="2">Chromosome</location>
        <location evidence="2">Centromere</location>
        <location evidence="2">Kinetochore</location>
    </subcellularLocation>
    <subcellularLocation>
        <location evidence="1">Nucleus</location>
        <location evidence="1">Nuclear pore complex</location>
    </subcellularLocation>
</comment>
<evidence type="ECO:0000256" key="2">
    <source>
        <dbReference type="ARBA" id="ARBA00004629"/>
    </source>
</evidence>
<dbReference type="GO" id="GO:0000776">
    <property type="term" value="C:kinetochore"/>
    <property type="evidence" value="ECO:0007669"/>
    <property type="project" value="UniProtKB-KW"/>
</dbReference>
<dbReference type="InterPro" id="IPR036322">
    <property type="entry name" value="WD40_repeat_dom_sf"/>
</dbReference>
<evidence type="ECO:0000256" key="10">
    <source>
        <dbReference type="ARBA" id="ARBA00022829"/>
    </source>
</evidence>
<keyword evidence="12" id="KW-0653">Protein transport</keyword>
<evidence type="ECO:0000256" key="9">
    <source>
        <dbReference type="ARBA" id="ARBA00022816"/>
    </source>
</evidence>
<dbReference type="OrthoDB" id="340259at2759"/>
<dbReference type="InterPro" id="IPR037626">
    <property type="entry name" value="NUP37"/>
</dbReference>
<keyword evidence="14" id="KW-0906">Nuclear pore complex</keyword>
<dbReference type="AlphaFoldDB" id="A0A8J4THU9"/>
<keyword evidence="11" id="KW-0995">Kinetochore</keyword>
<keyword evidence="7" id="KW-0677">Repeat</keyword>
<evidence type="ECO:0000256" key="20">
    <source>
        <dbReference type="ARBA" id="ARBA00068271"/>
    </source>
</evidence>
<evidence type="ECO:0000256" key="8">
    <source>
        <dbReference type="ARBA" id="ARBA00022776"/>
    </source>
</evidence>
<name>A0A8J4THU9_CLAMG</name>
<keyword evidence="8" id="KW-0498">Mitosis</keyword>
<evidence type="ECO:0000256" key="12">
    <source>
        <dbReference type="ARBA" id="ARBA00022927"/>
    </source>
</evidence>
<evidence type="ECO:0000256" key="19">
    <source>
        <dbReference type="ARBA" id="ARBA00062724"/>
    </source>
</evidence>
<dbReference type="GO" id="GO:0015031">
    <property type="term" value="P:protein transport"/>
    <property type="evidence" value="ECO:0007669"/>
    <property type="project" value="UniProtKB-KW"/>
</dbReference>
<feature type="non-terminal residue" evidence="23">
    <location>
        <position position="313"/>
    </location>
</feature>
<dbReference type="GO" id="GO:0031080">
    <property type="term" value="C:nuclear pore outer ring"/>
    <property type="evidence" value="ECO:0007669"/>
    <property type="project" value="InterPro"/>
</dbReference>
<evidence type="ECO:0000256" key="5">
    <source>
        <dbReference type="ARBA" id="ARBA00022574"/>
    </source>
</evidence>
<protein>
    <recommendedName>
        <fullName evidence="20">Nucleoporin Nup37</fullName>
    </recommendedName>
    <alternativeName>
        <fullName evidence="21">Nup107-160 subcomplex subunit Nup37</fullName>
    </alternativeName>
</protein>
<dbReference type="Gene3D" id="2.130.10.10">
    <property type="entry name" value="YVTN repeat-like/Quinoprotein amine dehydrogenase"/>
    <property type="match status" value="1"/>
</dbReference>
<dbReference type="PROSITE" id="PS50082">
    <property type="entry name" value="WD_REPEATS_2"/>
    <property type="match status" value="1"/>
</dbReference>
<feature type="repeat" description="WD" evidence="22">
    <location>
        <begin position="144"/>
        <end position="186"/>
    </location>
</feature>
<dbReference type="GO" id="GO:0007059">
    <property type="term" value="P:chromosome segregation"/>
    <property type="evidence" value="ECO:0007669"/>
    <property type="project" value="UniProtKB-KW"/>
</dbReference>
<evidence type="ECO:0000256" key="1">
    <source>
        <dbReference type="ARBA" id="ARBA00004567"/>
    </source>
</evidence>
<keyword evidence="6" id="KW-0132">Cell division</keyword>
<evidence type="ECO:0000256" key="18">
    <source>
        <dbReference type="ARBA" id="ARBA00053706"/>
    </source>
</evidence>
<evidence type="ECO:0000256" key="22">
    <source>
        <dbReference type="PROSITE-ProRule" id="PRU00221"/>
    </source>
</evidence>
<evidence type="ECO:0000313" key="23">
    <source>
        <dbReference type="EMBL" id="KAF5890794.1"/>
    </source>
</evidence>
<reference evidence="23" key="1">
    <citation type="submission" date="2020-07" db="EMBL/GenBank/DDBJ databases">
        <title>Clarias magur genome sequencing, assembly and annotation.</title>
        <authorList>
            <person name="Kushwaha B."/>
            <person name="Kumar R."/>
            <person name="Das P."/>
            <person name="Joshi C.G."/>
            <person name="Kumar D."/>
            <person name="Nagpure N.S."/>
            <person name="Pandey M."/>
            <person name="Agarwal S."/>
            <person name="Srivastava S."/>
            <person name="Singh M."/>
            <person name="Sahoo L."/>
            <person name="Jayasankar P."/>
            <person name="Meher P.K."/>
            <person name="Koringa P.G."/>
            <person name="Iquebal M.A."/>
            <person name="Das S.P."/>
            <person name="Bit A."/>
            <person name="Patnaik S."/>
            <person name="Patel N."/>
            <person name="Shah T.M."/>
            <person name="Hinsu A."/>
            <person name="Jena J.K."/>
        </authorList>
    </citation>
    <scope>NUCLEOTIDE SEQUENCE</scope>
    <source>
        <strain evidence="23">CIFAMagur01</strain>
        <tissue evidence="23">Testis</tissue>
    </source>
</reference>
<keyword evidence="13" id="KW-0811">Translocation</keyword>
<keyword evidence="9" id="KW-0509">mRNA transport</keyword>
<accession>A0A8J4THU9</accession>
<evidence type="ECO:0000256" key="17">
    <source>
        <dbReference type="ARBA" id="ARBA00023328"/>
    </source>
</evidence>
<dbReference type="InterPro" id="IPR019775">
    <property type="entry name" value="WD40_repeat_CS"/>
</dbReference>
<dbReference type="GO" id="GO:0051028">
    <property type="term" value="P:mRNA transport"/>
    <property type="evidence" value="ECO:0007669"/>
    <property type="project" value="UniProtKB-KW"/>
</dbReference>
<dbReference type="PANTHER" id="PTHR22806:SF0">
    <property type="entry name" value="NUCLEOPORIN NUP37"/>
    <property type="match status" value="1"/>
</dbReference>
<evidence type="ECO:0000256" key="16">
    <source>
        <dbReference type="ARBA" id="ARBA00023306"/>
    </source>
</evidence>
<keyword evidence="24" id="KW-1185">Reference proteome</keyword>